<sequence>MTQTRVYVSKDSDMLMASKVIATSLSNQLPDLSMVRSNWTPEYAQALHTKIDTAMEDYLGLDKKKALRDATAALTEIQAPALQALQFLKTQIEVDFGEDANEIVKTLGYDKYLKAARAGDQEALIQLLFAFKKGMTNALKDDMVAKGTNPALIDNVIGYATQLSEANLAQESLKSTTKSVSETAVAALNEIYNEIIGICKIASAYYQHDEILKAQFTFSRVVANMNAGGKKIQEPEEPLE</sequence>
<dbReference type="EMBL" id="QWGR01000009">
    <property type="protein sequence ID" value="RIJ47225.1"/>
    <property type="molecule type" value="Genomic_DNA"/>
</dbReference>
<protein>
    <submittedName>
        <fullName evidence="1">Uncharacterized protein</fullName>
    </submittedName>
</protein>
<dbReference type="AlphaFoldDB" id="A0A399SY82"/>
<accession>A0A399SY82</accession>
<gene>
    <name evidence="1" type="ORF">D1614_15830</name>
</gene>
<evidence type="ECO:0000313" key="2">
    <source>
        <dbReference type="Proteomes" id="UP000265926"/>
    </source>
</evidence>
<reference evidence="1 2" key="1">
    <citation type="submission" date="2018-08" db="EMBL/GenBank/DDBJ databases">
        <title>Pallidiluteibacterium maritimus gen. nov., sp. nov., isolated from coastal sediment.</title>
        <authorList>
            <person name="Zhou L.Y."/>
        </authorList>
    </citation>
    <scope>NUCLEOTIDE SEQUENCE [LARGE SCALE GENOMIC DNA]</scope>
    <source>
        <strain evidence="1 2">XSD2</strain>
    </source>
</reference>
<keyword evidence="2" id="KW-1185">Reference proteome</keyword>
<dbReference type="Proteomes" id="UP000265926">
    <property type="component" value="Unassembled WGS sequence"/>
</dbReference>
<name>A0A399SY82_9BACT</name>
<comment type="caution">
    <text evidence="1">The sequence shown here is derived from an EMBL/GenBank/DDBJ whole genome shotgun (WGS) entry which is preliminary data.</text>
</comment>
<dbReference type="OrthoDB" id="1360222at2"/>
<dbReference type="RefSeq" id="WP_119438942.1">
    <property type="nucleotide sequence ID" value="NZ_QWGR01000009.1"/>
</dbReference>
<proteinExistence type="predicted"/>
<evidence type="ECO:0000313" key="1">
    <source>
        <dbReference type="EMBL" id="RIJ47225.1"/>
    </source>
</evidence>
<organism evidence="1 2">
    <name type="scientific">Maribellus luteus</name>
    <dbReference type="NCBI Taxonomy" id="2305463"/>
    <lineage>
        <taxon>Bacteria</taxon>
        <taxon>Pseudomonadati</taxon>
        <taxon>Bacteroidota</taxon>
        <taxon>Bacteroidia</taxon>
        <taxon>Marinilabiliales</taxon>
        <taxon>Prolixibacteraceae</taxon>
        <taxon>Maribellus</taxon>
    </lineage>
</organism>